<evidence type="ECO:0000256" key="1">
    <source>
        <dbReference type="SAM" id="SignalP"/>
    </source>
</evidence>
<dbReference type="PROSITE" id="PS51257">
    <property type="entry name" value="PROKAR_LIPOPROTEIN"/>
    <property type="match status" value="1"/>
</dbReference>
<sequence>MNLRAIALLCLALSTLTACGTIARGTNDDVTIEVEPADALVRTSYGRVCRGPCKIRAPRAEDFTVTAEKPGYASQTVEVRSRVSLAGATGAARNVMTGVGVVGAGVDVYSGAIYDHEPNPVRFRLRRAEQGPARPGS</sequence>
<organism evidence="2">
    <name type="scientific">Aureimonas altamirensis</name>
    <dbReference type="NCBI Taxonomy" id="370622"/>
    <lineage>
        <taxon>Bacteria</taxon>
        <taxon>Pseudomonadati</taxon>
        <taxon>Pseudomonadota</taxon>
        <taxon>Alphaproteobacteria</taxon>
        <taxon>Hyphomicrobiales</taxon>
        <taxon>Aurantimonadaceae</taxon>
        <taxon>Aureimonas</taxon>
    </lineage>
</organism>
<evidence type="ECO:0000313" key="2">
    <source>
        <dbReference type="EMBL" id="BAT25516.1"/>
    </source>
</evidence>
<dbReference type="RefSeq" id="WP_073469589.1">
    <property type="nucleotide sequence ID" value="NZ_BBWQ01000026.1"/>
</dbReference>
<dbReference type="EMBL" id="LC066370">
    <property type="protein sequence ID" value="BAT25516.1"/>
    <property type="molecule type" value="Genomic_DNA"/>
</dbReference>
<accession>A0A0P0YVX2</accession>
<feature type="signal peptide" evidence="1">
    <location>
        <begin position="1"/>
        <end position="20"/>
    </location>
</feature>
<name>A0A0P0YVX2_9HYPH</name>
<evidence type="ECO:0008006" key="3">
    <source>
        <dbReference type="Google" id="ProtNLM"/>
    </source>
</evidence>
<reference evidence="2" key="1">
    <citation type="journal article" date="2015" name="Proc. Natl. Acad. Sci. U.S.A.">
        <title>Bacterial clade with the ribosomal RNA operon on a small plasmid rather than the chromosome.</title>
        <authorList>
            <person name="Anda M."/>
            <person name="Ohtsubo Y."/>
            <person name="Okubo T."/>
            <person name="Sugawara M."/>
            <person name="Nagata Y."/>
            <person name="Tsuda M."/>
            <person name="Minamisawa K."/>
            <person name="Mitsui H."/>
        </authorList>
    </citation>
    <scope>NUCLEOTIDE SEQUENCE</scope>
    <source>
        <strain evidence="2">DSM 21988</strain>
    </source>
</reference>
<protein>
    <recommendedName>
        <fullName evidence="3">Translation initiation factor 2</fullName>
    </recommendedName>
</protein>
<dbReference type="AlphaFoldDB" id="A0A0P0YVX2"/>
<proteinExistence type="predicted"/>
<feature type="chain" id="PRO_5006057797" description="Translation initiation factor 2" evidence="1">
    <location>
        <begin position="21"/>
        <end position="137"/>
    </location>
</feature>
<keyword evidence="1" id="KW-0732">Signal</keyword>